<accession>A0ACD3ANP3</accession>
<dbReference type="EMBL" id="ML208379">
    <property type="protein sequence ID" value="TFK67326.1"/>
    <property type="molecule type" value="Genomic_DNA"/>
</dbReference>
<dbReference type="Proteomes" id="UP000308600">
    <property type="component" value="Unassembled WGS sequence"/>
</dbReference>
<reference evidence="1 2" key="1">
    <citation type="journal article" date="2019" name="Nat. Ecol. Evol.">
        <title>Megaphylogeny resolves global patterns of mushroom evolution.</title>
        <authorList>
            <person name="Varga T."/>
            <person name="Krizsan K."/>
            <person name="Foldi C."/>
            <person name="Dima B."/>
            <person name="Sanchez-Garcia M."/>
            <person name="Sanchez-Ramirez S."/>
            <person name="Szollosi G.J."/>
            <person name="Szarkandi J.G."/>
            <person name="Papp V."/>
            <person name="Albert L."/>
            <person name="Andreopoulos W."/>
            <person name="Angelini C."/>
            <person name="Antonin V."/>
            <person name="Barry K.W."/>
            <person name="Bougher N.L."/>
            <person name="Buchanan P."/>
            <person name="Buyck B."/>
            <person name="Bense V."/>
            <person name="Catcheside P."/>
            <person name="Chovatia M."/>
            <person name="Cooper J."/>
            <person name="Damon W."/>
            <person name="Desjardin D."/>
            <person name="Finy P."/>
            <person name="Geml J."/>
            <person name="Haridas S."/>
            <person name="Hughes K."/>
            <person name="Justo A."/>
            <person name="Karasinski D."/>
            <person name="Kautmanova I."/>
            <person name="Kiss B."/>
            <person name="Kocsube S."/>
            <person name="Kotiranta H."/>
            <person name="LaButti K.M."/>
            <person name="Lechner B.E."/>
            <person name="Liimatainen K."/>
            <person name="Lipzen A."/>
            <person name="Lukacs Z."/>
            <person name="Mihaltcheva S."/>
            <person name="Morgado L.N."/>
            <person name="Niskanen T."/>
            <person name="Noordeloos M.E."/>
            <person name="Ohm R.A."/>
            <person name="Ortiz-Santana B."/>
            <person name="Ovrebo C."/>
            <person name="Racz N."/>
            <person name="Riley R."/>
            <person name="Savchenko A."/>
            <person name="Shiryaev A."/>
            <person name="Soop K."/>
            <person name="Spirin V."/>
            <person name="Szebenyi C."/>
            <person name="Tomsovsky M."/>
            <person name="Tulloss R.E."/>
            <person name="Uehling J."/>
            <person name="Grigoriev I.V."/>
            <person name="Vagvolgyi C."/>
            <person name="Papp T."/>
            <person name="Martin F.M."/>
            <person name="Miettinen O."/>
            <person name="Hibbett D.S."/>
            <person name="Nagy L.G."/>
        </authorList>
    </citation>
    <scope>NUCLEOTIDE SEQUENCE [LARGE SCALE GENOMIC DNA]</scope>
    <source>
        <strain evidence="1 2">NL-1719</strain>
    </source>
</reference>
<evidence type="ECO:0000313" key="2">
    <source>
        <dbReference type="Proteomes" id="UP000308600"/>
    </source>
</evidence>
<sequence>MALTLPVEEMSRLQVSFKLALPDGRMTFEMSSSGPSPQFPPILNGLKLHFQGFRDDTGLSLKVWASGLEEPDVPLAIAGSTPQAASTAIQVPPSHPSPSTAIEPLEDSSRPSPAPPSSSQLAATPPTSCLPELSCAPDAQVPPVFGDQYTDSVTNIFQWQPVDPSTALSTDFSYLDAFDLGNVNWPQYQPGE</sequence>
<gene>
    <name evidence="1" type="ORF">BDN72DRAFT_843270</name>
</gene>
<protein>
    <submittedName>
        <fullName evidence="1">Uncharacterized protein</fullName>
    </submittedName>
</protein>
<keyword evidence="2" id="KW-1185">Reference proteome</keyword>
<evidence type="ECO:0000313" key="1">
    <source>
        <dbReference type="EMBL" id="TFK67326.1"/>
    </source>
</evidence>
<name>A0ACD3ANP3_9AGAR</name>
<proteinExistence type="predicted"/>
<organism evidence="1 2">
    <name type="scientific">Pluteus cervinus</name>
    <dbReference type="NCBI Taxonomy" id="181527"/>
    <lineage>
        <taxon>Eukaryota</taxon>
        <taxon>Fungi</taxon>
        <taxon>Dikarya</taxon>
        <taxon>Basidiomycota</taxon>
        <taxon>Agaricomycotina</taxon>
        <taxon>Agaricomycetes</taxon>
        <taxon>Agaricomycetidae</taxon>
        <taxon>Agaricales</taxon>
        <taxon>Pluteineae</taxon>
        <taxon>Pluteaceae</taxon>
        <taxon>Pluteus</taxon>
    </lineage>
</organism>